<reference key="1">
    <citation type="journal article" date="2019" name="Genes (Basel)">
        <title>A High-Quality De novo Genome Assembly from a Single Mosquito Using PacBio Sequencing.</title>
        <authorList>
            <person name="Kingan S.B."/>
            <person name="Heaton H."/>
            <person name="Cudini J."/>
            <person name="Lambert C.C."/>
            <person name="Baybayan P."/>
            <person name="Galvin B.D."/>
            <person name="Durbin R."/>
            <person name="Korlach J."/>
            <person name="Lawniczak M.K.N."/>
        </authorList>
    </citation>
    <scope>NUCLEOTIDE SEQUENCE [LARGE SCALE GENOMIC DNA]</scope>
    <source>
        <strain>Mali-NIH</strain>
    </source>
</reference>
<dbReference type="Proteomes" id="UP001105220">
    <property type="component" value="Unplaced"/>
</dbReference>
<dbReference type="AlphaFoldDB" id="A0A6E8WAK7"/>
<keyword evidence="2" id="KW-1185">Reference proteome</keyword>
<dbReference type="VEuPathDB" id="VectorBase:ACON029432"/>
<evidence type="ECO:0000313" key="2">
    <source>
        <dbReference type="Proteomes" id="UP001105220"/>
    </source>
</evidence>
<sequence length="84" mass="9655">MFGCTYLIFHIFGCPYPLPGENYRWRLDTCSYLPPQEVFFRSVPSCPKTHKSAIHNPSTQIRFTSYAPSGFHAKDIGKPSKKWA</sequence>
<name>A0A6E8WAK7_ANOCL</name>
<accession>A0A6E8WAK7</accession>
<proteinExistence type="predicted"/>
<organism evidence="1 2">
    <name type="scientific">Anopheles coluzzii</name>
    <name type="common">African malaria mosquito</name>
    <dbReference type="NCBI Taxonomy" id="1518534"/>
    <lineage>
        <taxon>Eukaryota</taxon>
        <taxon>Metazoa</taxon>
        <taxon>Ecdysozoa</taxon>
        <taxon>Arthropoda</taxon>
        <taxon>Hexapoda</taxon>
        <taxon>Insecta</taxon>
        <taxon>Pterygota</taxon>
        <taxon>Neoptera</taxon>
        <taxon>Endopterygota</taxon>
        <taxon>Diptera</taxon>
        <taxon>Nematocera</taxon>
        <taxon>Culicoidea</taxon>
        <taxon>Culicidae</taxon>
        <taxon>Anophelinae</taxon>
        <taxon>Anopheles</taxon>
    </lineage>
</organism>
<evidence type="ECO:0000313" key="1">
    <source>
        <dbReference type="EnsemblMetazoa" id="ACON029432-PA"/>
    </source>
</evidence>
<reference evidence="1" key="2">
    <citation type="submission" date="2020-05" db="UniProtKB">
        <authorList>
            <consortium name="EnsemblMetazoa"/>
        </authorList>
    </citation>
    <scope>IDENTIFICATION</scope>
    <source>
        <strain evidence="1">Ngousso</strain>
    </source>
</reference>
<protein>
    <submittedName>
        <fullName evidence="1">Uncharacterized protein</fullName>
    </submittedName>
</protein>
<dbReference type="EnsemblMetazoa" id="ACON029432-RA">
    <property type="protein sequence ID" value="ACON029432-PA"/>
    <property type="gene ID" value="ACON029432"/>
</dbReference>